<dbReference type="InterPro" id="IPR027417">
    <property type="entry name" value="P-loop_NTPase"/>
</dbReference>
<reference evidence="9" key="1">
    <citation type="journal article" date="2014" name="Proc. Natl. Acad. Sci. U.S.A.">
        <title>Extensive sampling of basidiomycete genomes demonstrates inadequacy of the white-rot/brown-rot paradigm for wood decay fungi.</title>
        <authorList>
            <person name="Riley R."/>
            <person name="Salamov A.A."/>
            <person name="Brown D.W."/>
            <person name="Nagy L.G."/>
            <person name="Floudas D."/>
            <person name="Held B.W."/>
            <person name="Levasseur A."/>
            <person name="Lombard V."/>
            <person name="Morin E."/>
            <person name="Otillar R."/>
            <person name="Lindquist E.A."/>
            <person name="Sun H."/>
            <person name="LaButti K.M."/>
            <person name="Schmutz J."/>
            <person name="Jabbour D."/>
            <person name="Luo H."/>
            <person name="Baker S.E."/>
            <person name="Pisabarro A.G."/>
            <person name="Walton J.D."/>
            <person name="Blanchette R.A."/>
            <person name="Henrissat B."/>
            <person name="Martin F."/>
            <person name="Cullen D."/>
            <person name="Hibbett D.S."/>
            <person name="Grigoriev I.V."/>
        </authorList>
    </citation>
    <scope>NUCLEOTIDE SEQUENCE [LARGE SCALE GENOMIC DNA]</scope>
    <source>
        <strain evidence="9">MUCL 33604</strain>
    </source>
</reference>
<dbReference type="InterPro" id="IPR049730">
    <property type="entry name" value="SNF2/RAD54-like_C"/>
</dbReference>
<keyword evidence="3" id="KW-0547">Nucleotide-binding</keyword>
<keyword evidence="1" id="KW-0489">Methyltransferase</keyword>
<dbReference type="STRING" id="933084.A0A067Q5U5"/>
<keyword evidence="9" id="KW-1185">Reference proteome</keyword>
<dbReference type="Proteomes" id="UP000027265">
    <property type="component" value="Unassembled WGS sequence"/>
</dbReference>
<keyword evidence="4" id="KW-0378">Hydrolase</keyword>
<feature type="compositionally biased region" description="Acidic residues" evidence="6">
    <location>
        <begin position="1481"/>
        <end position="1490"/>
    </location>
</feature>
<dbReference type="GO" id="GO:0008094">
    <property type="term" value="F:ATP-dependent activity, acting on DNA"/>
    <property type="evidence" value="ECO:0007669"/>
    <property type="project" value="TreeGrafter"/>
</dbReference>
<dbReference type="InterPro" id="IPR001650">
    <property type="entry name" value="Helicase_C-like"/>
</dbReference>
<dbReference type="GO" id="GO:0008168">
    <property type="term" value="F:methyltransferase activity"/>
    <property type="evidence" value="ECO:0007669"/>
    <property type="project" value="UniProtKB-KW"/>
</dbReference>
<dbReference type="Gene3D" id="3.40.50.150">
    <property type="entry name" value="Vaccinia Virus protein VP39"/>
    <property type="match status" value="1"/>
</dbReference>
<evidence type="ECO:0000256" key="4">
    <source>
        <dbReference type="ARBA" id="ARBA00022801"/>
    </source>
</evidence>
<organism evidence="8 9">
    <name type="scientific">Jaapia argillacea MUCL 33604</name>
    <dbReference type="NCBI Taxonomy" id="933084"/>
    <lineage>
        <taxon>Eukaryota</taxon>
        <taxon>Fungi</taxon>
        <taxon>Dikarya</taxon>
        <taxon>Basidiomycota</taxon>
        <taxon>Agaricomycotina</taxon>
        <taxon>Agaricomycetes</taxon>
        <taxon>Agaricomycetidae</taxon>
        <taxon>Jaapiales</taxon>
        <taxon>Jaapiaceae</taxon>
        <taxon>Jaapia</taxon>
    </lineage>
</organism>
<feature type="compositionally biased region" description="Acidic residues" evidence="6">
    <location>
        <begin position="1427"/>
        <end position="1444"/>
    </location>
</feature>
<protein>
    <recommendedName>
        <fullName evidence="7">Helicase C-terminal domain-containing protein</fullName>
    </recommendedName>
</protein>
<gene>
    <name evidence="8" type="ORF">JAAARDRAFT_30985</name>
</gene>
<dbReference type="GO" id="GO:0032259">
    <property type="term" value="P:methylation"/>
    <property type="evidence" value="ECO:0007669"/>
    <property type="project" value="UniProtKB-KW"/>
</dbReference>
<dbReference type="GO" id="GO:0016787">
    <property type="term" value="F:hydrolase activity"/>
    <property type="evidence" value="ECO:0007669"/>
    <property type="project" value="UniProtKB-KW"/>
</dbReference>
<dbReference type="Gene3D" id="3.40.50.300">
    <property type="entry name" value="P-loop containing nucleotide triphosphate hydrolases"/>
    <property type="match status" value="1"/>
</dbReference>
<accession>A0A067Q5U5</accession>
<dbReference type="InParanoid" id="A0A067Q5U5"/>
<dbReference type="InterPro" id="IPR038718">
    <property type="entry name" value="SNF2-like_sf"/>
</dbReference>
<feature type="compositionally biased region" description="Low complexity" evidence="6">
    <location>
        <begin position="1445"/>
        <end position="1456"/>
    </location>
</feature>
<evidence type="ECO:0000313" key="8">
    <source>
        <dbReference type="EMBL" id="KDQ61535.1"/>
    </source>
</evidence>
<dbReference type="PROSITE" id="PS51194">
    <property type="entry name" value="HELICASE_CTER"/>
    <property type="match status" value="1"/>
</dbReference>
<dbReference type="SUPFAM" id="SSF52540">
    <property type="entry name" value="P-loop containing nucleoside triphosphate hydrolases"/>
    <property type="match status" value="2"/>
</dbReference>
<feature type="domain" description="Helicase C-terminal" evidence="7">
    <location>
        <begin position="1977"/>
        <end position="2123"/>
    </location>
</feature>
<keyword evidence="2" id="KW-0808">Transferase</keyword>
<dbReference type="Pfam" id="PF00145">
    <property type="entry name" value="DNA_methylase"/>
    <property type="match status" value="1"/>
</dbReference>
<dbReference type="EMBL" id="KL197712">
    <property type="protein sequence ID" value="KDQ61535.1"/>
    <property type="molecule type" value="Genomic_DNA"/>
</dbReference>
<dbReference type="HOGENOM" id="CLU_000796_0_0_1"/>
<name>A0A067Q5U5_9AGAM</name>
<dbReference type="InterPro" id="IPR000330">
    <property type="entry name" value="SNF2_N"/>
</dbReference>
<evidence type="ECO:0000256" key="2">
    <source>
        <dbReference type="ARBA" id="ARBA00022679"/>
    </source>
</evidence>
<evidence type="ECO:0000256" key="5">
    <source>
        <dbReference type="ARBA" id="ARBA00022840"/>
    </source>
</evidence>
<dbReference type="Pfam" id="PF00271">
    <property type="entry name" value="Helicase_C"/>
    <property type="match status" value="1"/>
</dbReference>
<dbReference type="GO" id="GO:0005634">
    <property type="term" value="C:nucleus"/>
    <property type="evidence" value="ECO:0007669"/>
    <property type="project" value="TreeGrafter"/>
</dbReference>
<evidence type="ECO:0000313" key="9">
    <source>
        <dbReference type="Proteomes" id="UP000027265"/>
    </source>
</evidence>
<dbReference type="CDD" id="cd18793">
    <property type="entry name" value="SF2_C_SNF"/>
    <property type="match status" value="1"/>
</dbReference>
<evidence type="ECO:0000256" key="3">
    <source>
        <dbReference type="ARBA" id="ARBA00022741"/>
    </source>
</evidence>
<sequence length="2123" mass="236622">MAEQPTKAGADASSLPPINAVPAMFSDLVGRIPDIKKVIDHVQGRKLRVATMCSGTESPLLALDLIRRSALDQYGVNLEIDHVFSCEIEPFKQAYIERNFHPPILFRDVCELDGTHATTAYGALVPVPGDVDILIAGTSCVDYSNLNNEKQDIDANGESGRTFRGMMSWVKTHRPPLVILENVCGAPWDKVCDYFAKNRYSAKHLRLDTKNYYIPHTRTRVYLLAVNEKASRLPEQWASLVTNLKRPASSTLDAFLLPSDDPRIHQSRQKLVQESFNGLERRTGRTDWNRCESRHQRARLEEGLGPKRPLTGWEEGGFCKMPDFSWNDWGVGQVERVWDLMDITTLRKAKEGIDPSYKTQVWNLSQNVDRNVGFGKEGICPCLTPSMIPYITNRGGPMVGLEALSMQGLPIDELLLTRETEDQLADLAGNAMSTTVVGACMLAALVVGRHLIKAGDDSQSYESKADIAVEGDDNMEVDSGPVEGDIPVEDRISGKENLLEQPLDLTASGEFPLQSLLANAQRSIRLCQCEGRKDMTDRPLQRCKDCGSSACTKCSGRPEHNYEPIDLTANPRLSPTDFAQELKAMLPMRISIAGVTRELLDGLKDQEEVSIPKGRWDSWAESVLRAVQHELHFVEPKRQEVWTTVFHSPTAVLELFLHPQRAEWRLFAKPEPHEPASADIRKVLEYPVARYVCSTGLFVGTWELALPHTSSIPITIEGAGELVPSWEARLGLQGEEFKDRTVWSQLRVIVPEDEVSKLDRDISGTYSLLDKCGTANGALHLKTSPDDVDLPPLFMLLDPARCGDPKEDSFVFTISTRRYEFGESRPVVCKLESKWRQSDAEGKQNIDLVLPCKWAAAQLVHFKTSGIQNASYAVPRDLTVGPSSQSCRAATALLVCKAPSNTLAGMDWPVGTFVEVDKVHERTIFRDFAWMLEPVRTGQEHLQVWQDVEVEEEADCRCSRCAPAAPAVQWTRVKNKIVPMEDPVEAGQFERSLKVRPAPFVTQVKIADGCATIAIGVNFPTLLHRARSRLPTLGRSEPITMSWRLDTDFTPIVKLNLPKFTLTSNRADPEHPQPPHFKIPLRPEQQRSLGWMLKQEAQNAPPFIEEEIAEAILEPLGWRAEGRSQRPVHIRGGVLADEVGYGKTAITLGLIDYTLKDISREVANAAPLPGKIAVKGTLSIVPPHLTRQWGTESVKFMAKHLKVVLIHTASTLNSIKIEDMQEADMIVVASNLFKSSVYLANLESFAGAGELPSQEGRYFEARLQSTLHSLHSQVDRLRDEGAESVMKEIKEGRRKDVEAQIIVPVKRQRGKNYLKAVEGSKPLASSSHHSPPKTGPSGKIMEVLITVAPKKAKRSIAPTTDTSDDDHARDRPRPKRGAAKKSAIVISDDEDDGTESNYADSDAEEVSEPNAKKSTKKDVVNGPPSSDYDEDSAEETPSEQESDDSPSVVSDPGPSKSKSKAKAKPTTKAASAKQKRKATSTDDDSMDVSDDVVPKAKNSRKRKSDGEDDGPPKAKKRREDSDPWGLESRAVKNDWTQMQAPPLEMFHFARKVVDEYTYLEGKSHSLVTALTADRHWVLSGTPPVGDFGDLKTISAFLNLHLGVDDDAEGQSALIRKRRRDQTAVEKFHSFREVHSMDWHAHRHGVGQAFLDRFVRQNIAEIDEIPSSEKIEKIDLPAAERAIYLELEHHLRALDMTIKRGRKNESDREKRLAQALGDSKTAEEALLKRCSHFELDTNEKENALKACEVIVKERTRQLKECKAELLAKLKQAVKDEKKIGRTEDESMFQEYVRVSRTEGAGDKDATEAIVELLDEAGVAATSKSALNKLADGKMVRSSSKAKGKGKDDGMSKSMKELIWDHREKTHEIRRLTKELVGRVRSLRYFTVVRDLQRQREAPLSVTCPLCDAKVSVEDIAVLSSCGHTGCYQCVYDCAVKEECVAAESAGCKAAARVINVVRGNTLGVDEVRDGQGKHFGLKLERVIHLIKKRLPKEDRVLIFVQFPDLMKKVADALTANHVKFLEIRGNASQKSKNLEKFQNESEERVLLLNVTDESASGANLTSANHAIFLSPLLTTTQEIYNACETQAIGRVRRYGQEKHVYVWRFLSTNTIDEEIFEQRTGRKV</sequence>
<dbReference type="PANTHER" id="PTHR45626">
    <property type="entry name" value="TRANSCRIPTION TERMINATION FACTOR 2-RELATED"/>
    <property type="match status" value="1"/>
</dbReference>
<dbReference type="InterPro" id="IPR014001">
    <property type="entry name" value="Helicase_ATP-bd"/>
</dbReference>
<dbReference type="InterPro" id="IPR001525">
    <property type="entry name" value="C5_MeTfrase"/>
</dbReference>
<evidence type="ECO:0000256" key="1">
    <source>
        <dbReference type="ARBA" id="ARBA00022603"/>
    </source>
</evidence>
<proteinExistence type="predicted"/>
<dbReference type="Gene3D" id="3.40.50.10810">
    <property type="entry name" value="Tandem AAA-ATPase domain"/>
    <property type="match status" value="1"/>
</dbReference>
<evidence type="ECO:0000259" key="7">
    <source>
        <dbReference type="PROSITE" id="PS51194"/>
    </source>
</evidence>
<dbReference type="PANTHER" id="PTHR45626:SF26">
    <property type="entry name" value="FAMILY HELICASE, PUTATIVE (AFU_ORTHOLOGUE AFUA_2G09120)-RELATED"/>
    <property type="match status" value="1"/>
</dbReference>
<dbReference type="OrthoDB" id="423221at2759"/>
<dbReference type="Pfam" id="PF00176">
    <property type="entry name" value="SNF2-rel_dom"/>
    <property type="match status" value="1"/>
</dbReference>
<dbReference type="GO" id="GO:0005524">
    <property type="term" value="F:ATP binding"/>
    <property type="evidence" value="ECO:0007669"/>
    <property type="project" value="UniProtKB-KW"/>
</dbReference>
<dbReference type="InterPro" id="IPR029063">
    <property type="entry name" value="SAM-dependent_MTases_sf"/>
</dbReference>
<dbReference type="GO" id="GO:0006281">
    <property type="term" value="P:DNA repair"/>
    <property type="evidence" value="ECO:0007669"/>
    <property type="project" value="TreeGrafter"/>
</dbReference>
<dbReference type="InterPro" id="IPR050628">
    <property type="entry name" value="SNF2_RAD54_helicase_TF"/>
</dbReference>
<dbReference type="SUPFAM" id="SSF53335">
    <property type="entry name" value="S-adenosyl-L-methionine-dependent methyltransferases"/>
    <property type="match status" value="1"/>
</dbReference>
<keyword evidence="5" id="KW-0067">ATP-binding</keyword>
<evidence type="ECO:0000256" key="6">
    <source>
        <dbReference type="SAM" id="MobiDB-lite"/>
    </source>
</evidence>
<feature type="region of interest" description="Disordered" evidence="6">
    <location>
        <begin position="1319"/>
        <end position="1532"/>
    </location>
</feature>
<dbReference type="SMART" id="SM00487">
    <property type="entry name" value="DEXDc"/>
    <property type="match status" value="1"/>
</dbReference>